<sequence>MRERPTAFELYVEQILVPSLHAGQIVIMDNLQTHKSARVRAAIEAKGCQLLFLPSYSPDLSPIEEAFSKLKTALRRAGARTREALEEALSHALLTITAQDAHRWFQHCGYPPPGQERQS</sequence>
<keyword evidence="3" id="KW-1185">Reference proteome</keyword>
<dbReference type="Gene3D" id="3.30.420.10">
    <property type="entry name" value="Ribonuclease H-like superfamily/Ribonuclease H"/>
    <property type="match status" value="1"/>
</dbReference>
<accession>A0ABQ3V183</accession>
<evidence type="ECO:0000259" key="1">
    <source>
        <dbReference type="Pfam" id="PF13358"/>
    </source>
</evidence>
<dbReference type="Pfam" id="PF13358">
    <property type="entry name" value="DDE_3"/>
    <property type="match status" value="1"/>
</dbReference>
<gene>
    <name evidence="2" type="ORF">KSB_67450</name>
</gene>
<proteinExistence type="predicted"/>
<protein>
    <recommendedName>
        <fullName evidence="1">Tc1-like transposase DDE domain-containing protein</fullName>
    </recommendedName>
</protein>
<name>A0ABQ3V183_9CHLR</name>
<dbReference type="InterPro" id="IPR038717">
    <property type="entry name" value="Tc1-like_DDE_dom"/>
</dbReference>
<dbReference type="Proteomes" id="UP000654345">
    <property type="component" value="Unassembled WGS sequence"/>
</dbReference>
<dbReference type="PANTHER" id="PTHR46564">
    <property type="entry name" value="TRANSPOSASE"/>
    <property type="match status" value="1"/>
</dbReference>
<evidence type="ECO:0000313" key="2">
    <source>
        <dbReference type="EMBL" id="GHO58270.1"/>
    </source>
</evidence>
<dbReference type="EMBL" id="BNJG01000003">
    <property type="protein sequence ID" value="GHO58270.1"/>
    <property type="molecule type" value="Genomic_DNA"/>
</dbReference>
<feature type="domain" description="Tc1-like transposase DDE" evidence="1">
    <location>
        <begin position="7"/>
        <end position="85"/>
    </location>
</feature>
<comment type="caution">
    <text evidence="2">The sequence shown here is derived from an EMBL/GenBank/DDBJ whole genome shotgun (WGS) entry which is preliminary data.</text>
</comment>
<evidence type="ECO:0000313" key="3">
    <source>
        <dbReference type="Proteomes" id="UP000654345"/>
    </source>
</evidence>
<organism evidence="2 3">
    <name type="scientific">Ktedonobacter robiniae</name>
    <dbReference type="NCBI Taxonomy" id="2778365"/>
    <lineage>
        <taxon>Bacteria</taxon>
        <taxon>Bacillati</taxon>
        <taxon>Chloroflexota</taxon>
        <taxon>Ktedonobacteria</taxon>
        <taxon>Ktedonobacterales</taxon>
        <taxon>Ktedonobacteraceae</taxon>
        <taxon>Ktedonobacter</taxon>
    </lineage>
</organism>
<dbReference type="InterPro" id="IPR036397">
    <property type="entry name" value="RNaseH_sf"/>
</dbReference>
<dbReference type="PANTHER" id="PTHR46564:SF1">
    <property type="entry name" value="TRANSPOSASE"/>
    <property type="match status" value="1"/>
</dbReference>
<reference evidence="2 3" key="1">
    <citation type="journal article" date="2021" name="Int. J. Syst. Evol. Microbiol.">
        <title>Reticulibacter mediterranei gen. nov., sp. nov., within the new family Reticulibacteraceae fam. nov., and Ktedonospora formicarum gen. nov., sp. nov., Ktedonobacter robiniae sp. nov., Dictyobacter formicarum sp. nov. and Dictyobacter arantiisoli sp. nov., belonging to the class Ktedonobacteria.</title>
        <authorList>
            <person name="Yabe S."/>
            <person name="Zheng Y."/>
            <person name="Wang C.M."/>
            <person name="Sakai Y."/>
            <person name="Abe K."/>
            <person name="Yokota A."/>
            <person name="Donadio S."/>
            <person name="Cavaletti L."/>
            <person name="Monciardini P."/>
        </authorList>
    </citation>
    <scope>NUCLEOTIDE SEQUENCE [LARGE SCALE GENOMIC DNA]</scope>
    <source>
        <strain evidence="2 3">SOSP1-30</strain>
    </source>
</reference>